<comment type="caution">
    <text evidence="2">The sequence shown here is derived from an EMBL/GenBank/DDBJ whole genome shotgun (WGS) entry which is preliminary data.</text>
</comment>
<gene>
    <name evidence="2" type="primary">Polr3e</name>
    <name evidence="2" type="ORF">FJT64_025537</name>
</gene>
<dbReference type="PANTHER" id="PTHR12069">
    <property type="entry name" value="DNA-DIRECTED RNA POLYMERASES III 80 KDA POLYPEPTIDE RNA POLYMERASE III SUBUNIT 5"/>
    <property type="match status" value="1"/>
</dbReference>
<accession>A0A6A4W4W8</accession>
<feature type="region of interest" description="Disordered" evidence="1">
    <location>
        <begin position="29"/>
        <end position="72"/>
    </location>
</feature>
<proteinExistence type="predicted"/>
<dbReference type="GO" id="GO:0042797">
    <property type="term" value="P:tRNA transcription by RNA polymerase III"/>
    <property type="evidence" value="ECO:0007669"/>
    <property type="project" value="TreeGrafter"/>
</dbReference>
<evidence type="ECO:0000313" key="3">
    <source>
        <dbReference type="Proteomes" id="UP000440578"/>
    </source>
</evidence>
<evidence type="ECO:0000256" key="1">
    <source>
        <dbReference type="SAM" id="MobiDB-lite"/>
    </source>
</evidence>
<evidence type="ECO:0000313" key="2">
    <source>
        <dbReference type="EMBL" id="KAF0302356.1"/>
    </source>
</evidence>
<organism evidence="2 3">
    <name type="scientific">Amphibalanus amphitrite</name>
    <name type="common">Striped barnacle</name>
    <name type="synonym">Balanus amphitrite</name>
    <dbReference type="NCBI Taxonomy" id="1232801"/>
    <lineage>
        <taxon>Eukaryota</taxon>
        <taxon>Metazoa</taxon>
        <taxon>Ecdysozoa</taxon>
        <taxon>Arthropoda</taxon>
        <taxon>Crustacea</taxon>
        <taxon>Multicrustacea</taxon>
        <taxon>Cirripedia</taxon>
        <taxon>Thoracica</taxon>
        <taxon>Thoracicalcarea</taxon>
        <taxon>Balanomorpha</taxon>
        <taxon>Balanoidea</taxon>
        <taxon>Balanidae</taxon>
        <taxon>Amphibalaninae</taxon>
        <taxon>Amphibalanus</taxon>
    </lineage>
</organism>
<dbReference type="GO" id="GO:0005666">
    <property type="term" value="C:RNA polymerase III complex"/>
    <property type="evidence" value="ECO:0007669"/>
    <property type="project" value="TreeGrafter"/>
</dbReference>
<feature type="compositionally biased region" description="Basic and acidic residues" evidence="1">
    <location>
        <begin position="377"/>
        <end position="386"/>
    </location>
</feature>
<keyword evidence="2" id="KW-0240">DNA-directed RNA polymerase</keyword>
<reference evidence="2 3" key="1">
    <citation type="submission" date="2019-07" db="EMBL/GenBank/DDBJ databases">
        <title>Draft genome assembly of a fouling barnacle, Amphibalanus amphitrite (Darwin, 1854): The first reference genome for Thecostraca.</title>
        <authorList>
            <person name="Kim W."/>
        </authorList>
    </citation>
    <scope>NUCLEOTIDE SEQUENCE [LARGE SCALE GENOMIC DNA]</scope>
    <source>
        <strain evidence="2">SNU_AA5</strain>
        <tissue evidence="2">Soma without cirri and trophi</tissue>
    </source>
</reference>
<sequence length="386" mass="43502">MYLKNGDGELHLSPVDAVVALRPSFDYLDRGDKKGRQEARELGEDVSGDEDEPDAPSQERVTVKFARPESDKVKQAREKSYHYLKKRQDELPWLPTTVHKRNSASSESEWQKLLCTRTEDLSLSATVDLNTYRHRLLPEPEPEDATSSGSRDELRMALRALRTLPLADQIRALMIRLKISQFSSLLPLLPRATPAADVARVLQQNAQLVRGLWVVRSDVLYPKGSQAPRTGVSGELLARARDWMLYQFTQKSFLSRSELAEATRLPNDDVTELLQQVAELVADRGWRLRLKPDPQHERSYPEIAQRQHMLWEAKHQQLMKAFKEGGAGGSPSKSRRRRQRSHRDSVSASSDNESSGEGGSRGKHRRASGSATGTVKVKVEPPESKS</sequence>
<feature type="compositionally biased region" description="Acidic residues" evidence="1">
    <location>
        <begin position="44"/>
        <end position="54"/>
    </location>
</feature>
<feature type="compositionally biased region" description="Low complexity" evidence="1">
    <location>
        <begin position="346"/>
        <end position="355"/>
    </location>
</feature>
<keyword evidence="2" id="KW-0804">Transcription</keyword>
<dbReference type="Proteomes" id="UP000440578">
    <property type="component" value="Unassembled WGS sequence"/>
</dbReference>
<feature type="compositionally biased region" description="Basic and acidic residues" evidence="1">
    <location>
        <begin position="29"/>
        <end position="43"/>
    </location>
</feature>
<keyword evidence="3" id="KW-1185">Reference proteome</keyword>
<name>A0A6A4W4W8_AMPAM</name>
<dbReference type="EMBL" id="VIIS01001068">
    <property type="protein sequence ID" value="KAF0302356.1"/>
    <property type="molecule type" value="Genomic_DNA"/>
</dbReference>
<dbReference type="OrthoDB" id="340681at2759"/>
<protein>
    <submittedName>
        <fullName evidence="2">DNA-directed RNA polymerase III subunit RPC5</fullName>
    </submittedName>
</protein>
<dbReference type="AlphaFoldDB" id="A0A6A4W4W8"/>
<dbReference type="PANTHER" id="PTHR12069:SF0">
    <property type="entry name" value="DNA-DIRECTED RNA POLYMERASE III SUBUNIT RPC5"/>
    <property type="match status" value="1"/>
</dbReference>
<dbReference type="InterPro" id="IPR006886">
    <property type="entry name" value="RNA_pol_III_Rpc5"/>
</dbReference>
<feature type="region of interest" description="Disordered" evidence="1">
    <location>
        <begin position="323"/>
        <end position="386"/>
    </location>
</feature>
<dbReference type="Pfam" id="PF04801">
    <property type="entry name" value="RPC5"/>
    <property type="match status" value="1"/>
</dbReference>